<evidence type="ECO:0000313" key="6">
    <source>
        <dbReference type="EMBL" id="KAG7092162.1"/>
    </source>
</evidence>
<dbReference type="RefSeq" id="XP_043008632.1">
    <property type="nucleotide sequence ID" value="XM_043153348.1"/>
</dbReference>
<accession>A0A9P7URV5</accession>
<reference evidence="6" key="1">
    <citation type="journal article" date="2021" name="Genome Biol. Evol.">
        <title>The assembled and annotated genome of the fairy-ring fungus Marasmius oreades.</title>
        <authorList>
            <person name="Hiltunen M."/>
            <person name="Ament-Velasquez S.L."/>
            <person name="Johannesson H."/>
        </authorList>
    </citation>
    <scope>NUCLEOTIDE SEQUENCE</scope>
    <source>
        <strain evidence="6">03SP1</strain>
    </source>
</reference>
<dbReference type="SMART" id="SM00487">
    <property type="entry name" value="DEXDc"/>
    <property type="match status" value="1"/>
</dbReference>
<keyword evidence="1" id="KW-0547">Nucleotide-binding</keyword>
<keyword evidence="7" id="KW-1185">Reference proteome</keyword>
<comment type="caution">
    <text evidence="6">The sequence shown here is derived from an EMBL/GenBank/DDBJ whole genome shotgun (WGS) entry which is preliminary data.</text>
</comment>
<dbReference type="Proteomes" id="UP001049176">
    <property type="component" value="Chromosome 5"/>
</dbReference>
<dbReference type="InterPro" id="IPR018973">
    <property type="entry name" value="MZB"/>
</dbReference>
<evidence type="ECO:0008006" key="8">
    <source>
        <dbReference type="Google" id="ProtNLM"/>
    </source>
</evidence>
<evidence type="ECO:0000259" key="4">
    <source>
        <dbReference type="PROSITE" id="PS51192"/>
    </source>
</evidence>
<evidence type="ECO:0000256" key="3">
    <source>
        <dbReference type="SAM" id="MobiDB-lite"/>
    </source>
</evidence>
<protein>
    <recommendedName>
        <fullName evidence="8">P-loop containing nucleoside triphosphate hydrolase protein</fullName>
    </recommendedName>
</protein>
<dbReference type="Pfam" id="PF00270">
    <property type="entry name" value="DEAD"/>
    <property type="match status" value="1"/>
</dbReference>
<dbReference type="Pfam" id="PF09369">
    <property type="entry name" value="MZB"/>
    <property type="match status" value="1"/>
</dbReference>
<evidence type="ECO:0000256" key="1">
    <source>
        <dbReference type="ARBA" id="ARBA00022741"/>
    </source>
</evidence>
<dbReference type="InterPro" id="IPR014001">
    <property type="entry name" value="Helicase_ATP-bd"/>
</dbReference>
<dbReference type="InterPro" id="IPR027417">
    <property type="entry name" value="P-loop_NTPase"/>
</dbReference>
<dbReference type="OrthoDB" id="18781at2759"/>
<evidence type="ECO:0000256" key="2">
    <source>
        <dbReference type="ARBA" id="ARBA00022840"/>
    </source>
</evidence>
<dbReference type="GO" id="GO:0005524">
    <property type="term" value="F:ATP binding"/>
    <property type="evidence" value="ECO:0007669"/>
    <property type="project" value="UniProtKB-KW"/>
</dbReference>
<dbReference type="Pfam" id="PF00271">
    <property type="entry name" value="Helicase_C"/>
    <property type="match status" value="1"/>
</dbReference>
<dbReference type="PANTHER" id="PTHR47957:SF3">
    <property type="entry name" value="ATP-DEPENDENT HELICASE HRQ1"/>
    <property type="match status" value="1"/>
</dbReference>
<dbReference type="GO" id="GO:0043138">
    <property type="term" value="F:3'-5' DNA helicase activity"/>
    <property type="evidence" value="ECO:0007669"/>
    <property type="project" value="TreeGrafter"/>
</dbReference>
<feature type="domain" description="Helicase ATP-binding" evidence="4">
    <location>
        <begin position="291"/>
        <end position="474"/>
    </location>
</feature>
<dbReference type="GO" id="GO:0003676">
    <property type="term" value="F:nucleic acid binding"/>
    <property type="evidence" value="ECO:0007669"/>
    <property type="project" value="InterPro"/>
</dbReference>
<evidence type="ECO:0000259" key="5">
    <source>
        <dbReference type="PROSITE" id="PS51194"/>
    </source>
</evidence>
<dbReference type="InterPro" id="IPR055227">
    <property type="entry name" value="HRQ1_WHD"/>
</dbReference>
<feature type="domain" description="Helicase C-terminal" evidence="5">
    <location>
        <begin position="515"/>
        <end position="690"/>
    </location>
</feature>
<dbReference type="InterPro" id="IPR011545">
    <property type="entry name" value="DEAD/DEAH_box_helicase_dom"/>
</dbReference>
<dbReference type="KEGG" id="more:E1B28_008531"/>
<keyword evidence="2" id="KW-0067">ATP-binding</keyword>
<dbReference type="GeneID" id="66077607"/>
<dbReference type="CDD" id="cd18797">
    <property type="entry name" value="SF2_C_Hrq"/>
    <property type="match status" value="1"/>
</dbReference>
<dbReference type="PROSITE" id="PS51194">
    <property type="entry name" value="HELICASE_CTER"/>
    <property type="match status" value="1"/>
</dbReference>
<feature type="region of interest" description="Disordered" evidence="3">
    <location>
        <begin position="1"/>
        <end position="26"/>
    </location>
</feature>
<dbReference type="GO" id="GO:0005634">
    <property type="term" value="C:nucleus"/>
    <property type="evidence" value="ECO:0007669"/>
    <property type="project" value="TreeGrafter"/>
</dbReference>
<dbReference type="PANTHER" id="PTHR47957">
    <property type="entry name" value="ATP-DEPENDENT HELICASE HRQ1"/>
    <property type="match status" value="1"/>
</dbReference>
<proteinExistence type="predicted"/>
<dbReference type="GO" id="GO:0006289">
    <property type="term" value="P:nucleotide-excision repair"/>
    <property type="evidence" value="ECO:0007669"/>
    <property type="project" value="TreeGrafter"/>
</dbReference>
<dbReference type="InterPro" id="IPR001650">
    <property type="entry name" value="Helicase_C-like"/>
</dbReference>
<dbReference type="SMART" id="SM00490">
    <property type="entry name" value="HELICc"/>
    <property type="match status" value="1"/>
</dbReference>
<dbReference type="CDD" id="cd17923">
    <property type="entry name" value="DEXHc_Hrq1-like"/>
    <property type="match status" value="1"/>
</dbReference>
<organism evidence="6 7">
    <name type="scientific">Marasmius oreades</name>
    <name type="common">fairy-ring Marasmius</name>
    <dbReference type="NCBI Taxonomy" id="181124"/>
    <lineage>
        <taxon>Eukaryota</taxon>
        <taxon>Fungi</taxon>
        <taxon>Dikarya</taxon>
        <taxon>Basidiomycota</taxon>
        <taxon>Agaricomycotina</taxon>
        <taxon>Agaricomycetes</taxon>
        <taxon>Agaricomycetidae</taxon>
        <taxon>Agaricales</taxon>
        <taxon>Marasmiineae</taxon>
        <taxon>Marasmiaceae</taxon>
        <taxon>Marasmius</taxon>
    </lineage>
</organism>
<dbReference type="Gene3D" id="3.40.50.300">
    <property type="entry name" value="P-loop containing nucleotide triphosphate hydrolases"/>
    <property type="match status" value="2"/>
</dbReference>
<dbReference type="Pfam" id="PF22982">
    <property type="entry name" value="WHD_HRQ1"/>
    <property type="match status" value="1"/>
</dbReference>
<dbReference type="PROSITE" id="PS51192">
    <property type="entry name" value="HELICASE_ATP_BIND_1"/>
    <property type="match status" value="1"/>
</dbReference>
<dbReference type="AlphaFoldDB" id="A0A9P7URV5"/>
<gene>
    <name evidence="6" type="ORF">E1B28_008531</name>
</gene>
<dbReference type="EMBL" id="CM032185">
    <property type="protein sequence ID" value="KAG7092162.1"/>
    <property type="molecule type" value="Genomic_DNA"/>
</dbReference>
<evidence type="ECO:0000313" key="7">
    <source>
        <dbReference type="Proteomes" id="UP001049176"/>
    </source>
</evidence>
<name>A0A9P7URV5_9AGAR</name>
<dbReference type="SUPFAM" id="SSF52540">
    <property type="entry name" value="P-loop containing nucleoside triphosphate hydrolases"/>
    <property type="match status" value="1"/>
</dbReference>
<dbReference type="GO" id="GO:0036297">
    <property type="term" value="P:interstrand cross-link repair"/>
    <property type="evidence" value="ECO:0007669"/>
    <property type="project" value="TreeGrafter"/>
</dbReference>
<sequence>MSSKRKASKLGEQTREKRIRKFMPAETPQDSEWPEYFHLALNTVLAFVTSRRQLATSFHTIRSSVENITKEPIDISKIAELKALLPDIIRFAYVPSSSIRVNLPSAHNEPDFSSECLKRATSVADEDENVLTLEFAEFWGGGQTKQSSTLAQSRTPAATKKLVERRNERFMKAVEELISAASPSEDPVSLLKTAAREHIPVQPGALAQSSSSMLEDSIHIAIPEPEHRPSVDEIVEEIKNQVWFKNQIIEQRTVEPKQGNLREIELSDNIRQALESSRGISSLYSHQVSSIEALSRGRHVIVSTSTASGKTVIYQAPLLQFLEDDPSSTAIFVYPTKALAQDQKASLENLLSACPGLEHIQVATYDGDTPTENRRKIRETASVIFTNFDMIHAAILPYEEYWRRFLKSLNLFVVDELHYYSGTLGSHIAMITRRFRRLCAAVGNRRVKFVSCSATIANPKRHMETIFGVEPEEVEAVVEDGAPSGAKKLIIWRPPYVDEMETAMGRVGALQEATGLMRFLMKRGLRVILFCKHRKVCELVMKTLRTELTAEGRHDILERVQAYRGGYSIQDRRKIEHDAFTGQLVGIVATNALELGVDIGVLDAVLMLGFPITLASFKQQAGRAGRRRKDSLVVFVAQNLPVDQYYAENPGELLDGQTDDLVIDLESEEILEAHLQCAAYEMPISLEDERYFGPLMREICESKLVKDNDNWYHTHPRCLPSPSKLVSIRGTMEVKYVLVDVTSTTRKILEEIEISRALFEVYEGGVFLHQGKTFIVKEISHDSRIASLMQADVNWITTPRDFTDVNALQTSRIREIRGSPHRAYYGKIEVRCQVFGFYKMRGTVVLDVIDLENDPWEQTTTGLWLDVPDNVLFLLREKLIKPASAIHSASHALLNQFALSQDLRTECKAKEKEYLKKESRRKRPARVMIYDTVGHSGIAAKAFDHVNNLLNKARNAIETCGCSEGCTKCVLSPGCREANKVNSKAGALAVLKGILNVYIDPDTIPFETDERALGGHDSIVYASPVHSRANISIESESTTT</sequence>